<feature type="transmembrane region" description="Helical" evidence="5">
    <location>
        <begin position="100"/>
        <end position="118"/>
    </location>
</feature>
<accession>A0A1H6DED4</accession>
<dbReference type="Proteomes" id="UP000236754">
    <property type="component" value="Unassembled WGS sequence"/>
</dbReference>
<evidence type="ECO:0000256" key="5">
    <source>
        <dbReference type="SAM" id="Phobius"/>
    </source>
</evidence>
<keyword evidence="4 5" id="KW-0472">Membrane</keyword>
<dbReference type="InterPro" id="IPR032808">
    <property type="entry name" value="DoxX"/>
</dbReference>
<name>A0A1H6DED4_9ACTN</name>
<feature type="transmembrane region" description="Helical" evidence="5">
    <location>
        <begin position="68"/>
        <end position="88"/>
    </location>
</feature>
<dbReference type="OrthoDB" id="3790625at2"/>
<evidence type="ECO:0000256" key="2">
    <source>
        <dbReference type="ARBA" id="ARBA00022692"/>
    </source>
</evidence>
<organism evidence="6 7">
    <name type="scientific">Actinacidiphila yanglinensis</name>
    <dbReference type="NCBI Taxonomy" id="310779"/>
    <lineage>
        <taxon>Bacteria</taxon>
        <taxon>Bacillati</taxon>
        <taxon>Actinomycetota</taxon>
        <taxon>Actinomycetes</taxon>
        <taxon>Kitasatosporales</taxon>
        <taxon>Streptomycetaceae</taxon>
        <taxon>Actinacidiphila</taxon>
    </lineage>
</organism>
<keyword evidence="2 5" id="KW-0812">Transmembrane</keyword>
<protein>
    <submittedName>
        <fullName evidence="6">DoxX-like family protein</fullName>
    </submittedName>
</protein>
<gene>
    <name evidence="6" type="ORF">SAMN05216223_114110</name>
</gene>
<dbReference type="RefSeq" id="WP_103888805.1">
    <property type="nucleotide sequence ID" value="NZ_FNVU01000014.1"/>
</dbReference>
<dbReference type="EMBL" id="FNVU01000014">
    <property type="protein sequence ID" value="SEG83581.1"/>
    <property type="molecule type" value="Genomic_DNA"/>
</dbReference>
<evidence type="ECO:0000256" key="3">
    <source>
        <dbReference type="ARBA" id="ARBA00022989"/>
    </source>
</evidence>
<dbReference type="Pfam" id="PF13564">
    <property type="entry name" value="DoxX_2"/>
    <property type="match status" value="1"/>
</dbReference>
<dbReference type="GO" id="GO:0016020">
    <property type="term" value="C:membrane"/>
    <property type="evidence" value="ECO:0007669"/>
    <property type="project" value="UniProtKB-SubCell"/>
</dbReference>
<evidence type="ECO:0000256" key="1">
    <source>
        <dbReference type="ARBA" id="ARBA00004141"/>
    </source>
</evidence>
<dbReference type="AlphaFoldDB" id="A0A1H6DED4"/>
<keyword evidence="3 5" id="KW-1133">Transmembrane helix</keyword>
<feature type="transmembrane region" description="Helical" evidence="5">
    <location>
        <begin position="43"/>
        <end position="61"/>
    </location>
</feature>
<keyword evidence="7" id="KW-1185">Reference proteome</keyword>
<proteinExistence type="predicted"/>
<reference evidence="6 7" key="1">
    <citation type="submission" date="2016-10" db="EMBL/GenBank/DDBJ databases">
        <authorList>
            <person name="de Groot N.N."/>
        </authorList>
    </citation>
    <scope>NUCLEOTIDE SEQUENCE [LARGE SCALE GENOMIC DNA]</scope>
    <source>
        <strain evidence="6 7">CGMCC 4.2023</strain>
    </source>
</reference>
<evidence type="ECO:0000256" key="4">
    <source>
        <dbReference type="ARBA" id="ARBA00023136"/>
    </source>
</evidence>
<evidence type="ECO:0000313" key="7">
    <source>
        <dbReference type="Proteomes" id="UP000236754"/>
    </source>
</evidence>
<sequence>MSVFLWIVQAALAASFAMSGLVKVTQPEEKLAGWFPWVEDFSLPTVRFIGVMGVLGAVGLVGPAASGVATVLTPAAASGLAVMMALAAATHVRRKEPPGVAVTAIVFALAAVVAWGRFGPYGW</sequence>
<comment type="subcellular location">
    <subcellularLocation>
        <location evidence="1">Membrane</location>
        <topology evidence="1">Multi-pass membrane protein</topology>
    </subcellularLocation>
</comment>
<evidence type="ECO:0000313" key="6">
    <source>
        <dbReference type="EMBL" id="SEG83581.1"/>
    </source>
</evidence>